<name>A0ABV8QHW4_9GAMM</name>
<keyword evidence="2" id="KW-0032">Aminotransferase</keyword>
<dbReference type="InterPro" id="IPR043131">
    <property type="entry name" value="BCAT-like_N"/>
</dbReference>
<reference evidence="3" key="1">
    <citation type="journal article" date="2019" name="Int. J. Syst. Evol. Microbiol.">
        <title>The Global Catalogue of Microorganisms (GCM) 10K type strain sequencing project: providing services to taxonomists for standard genome sequencing and annotation.</title>
        <authorList>
            <consortium name="The Broad Institute Genomics Platform"/>
            <consortium name="The Broad Institute Genome Sequencing Center for Infectious Disease"/>
            <person name="Wu L."/>
            <person name="Ma J."/>
        </authorList>
    </citation>
    <scope>NUCLEOTIDE SEQUENCE [LARGE SCALE GENOMIC DNA]</scope>
    <source>
        <strain evidence="3">CECT 7297</strain>
    </source>
</reference>
<comment type="similarity">
    <text evidence="1">Belongs to the class-IV pyridoxal-phosphate-dependent aminotransferase family.</text>
</comment>
<dbReference type="InterPro" id="IPR001544">
    <property type="entry name" value="Aminotrans_IV"/>
</dbReference>
<dbReference type="Pfam" id="PF01063">
    <property type="entry name" value="Aminotran_4"/>
    <property type="match status" value="1"/>
</dbReference>
<dbReference type="PANTHER" id="PTHR42743">
    <property type="entry name" value="AMINO-ACID AMINOTRANSFERASE"/>
    <property type="match status" value="1"/>
</dbReference>
<dbReference type="PANTHER" id="PTHR42743:SF2">
    <property type="entry name" value="AMINODEOXYCHORISMATE LYASE"/>
    <property type="match status" value="1"/>
</dbReference>
<accession>A0ABV8QHW4</accession>
<dbReference type="InterPro" id="IPR036038">
    <property type="entry name" value="Aminotransferase-like"/>
</dbReference>
<dbReference type="RefSeq" id="WP_379886192.1">
    <property type="nucleotide sequence ID" value="NZ_JBHSDI010000010.1"/>
</dbReference>
<proteinExistence type="inferred from homology"/>
<dbReference type="SUPFAM" id="SSF56752">
    <property type="entry name" value="D-aminoacid aminotransferase-like PLP-dependent enzymes"/>
    <property type="match status" value="1"/>
</dbReference>
<dbReference type="GO" id="GO:0008483">
    <property type="term" value="F:transaminase activity"/>
    <property type="evidence" value="ECO:0007669"/>
    <property type="project" value="UniProtKB-KW"/>
</dbReference>
<organism evidence="2 3">
    <name type="scientific">Marinobacter lacisalsi</name>
    <dbReference type="NCBI Taxonomy" id="475979"/>
    <lineage>
        <taxon>Bacteria</taxon>
        <taxon>Pseudomonadati</taxon>
        <taxon>Pseudomonadota</taxon>
        <taxon>Gammaproteobacteria</taxon>
        <taxon>Pseudomonadales</taxon>
        <taxon>Marinobacteraceae</taxon>
        <taxon>Marinobacter</taxon>
    </lineage>
</organism>
<dbReference type="EMBL" id="JBHSDI010000010">
    <property type="protein sequence ID" value="MFC4258664.1"/>
    <property type="molecule type" value="Genomic_DNA"/>
</dbReference>
<comment type="caution">
    <text evidence="2">The sequence shown here is derived from an EMBL/GenBank/DDBJ whole genome shotgun (WGS) entry which is preliminary data.</text>
</comment>
<evidence type="ECO:0000256" key="1">
    <source>
        <dbReference type="ARBA" id="ARBA00009320"/>
    </source>
</evidence>
<dbReference type="InterPro" id="IPR043132">
    <property type="entry name" value="BCAT-like_C"/>
</dbReference>
<evidence type="ECO:0000313" key="2">
    <source>
        <dbReference type="EMBL" id="MFC4258664.1"/>
    </source>
</evidence>
<keyword evidence="3" id="KW-1185">Reference proteome</keyword>
<dbReference type="InterPro" id="IPR050571">
    <property type="entry name" value="Class-IV_PLP-Dep_Aminotrnsfr"/>
</dbReference>
<sequence>MVRILAARGLTDPVTVPGDDRGLSYGDGLFETILVRRGRPELVQAHCRRMLEGAGRLRIPLEQADLDEALDQAKSLIRQANGQDPLVLKLLLTRGSGGRGYRAPQHPEPRLLVSVHSAPPMPSAEGVAASISEVPLTVNPLLAGIKSLNRLEQVLASEQIPDTCYEAVMKGDRGDLREGTRTALLYRWQGQWMTPPRDQVAVNSVMVGHVERCLGRNGESLLEAPLYPEQCHQEGFGGLLLLNSVIGAVPVRTLAGRRLPLPERLATIVDLAKHVEEFR</sequence>
<evidence type="ECO:0000313" key="3">
    <source>
        <dbReference type="Proteomes" id="UP001595798"/>
    </source>
</evidence>
<dbReference type="Gene3D" id="3.20.10.10">
    <property type="entry name" value="D-amino Acid Aminotransferase, subunit A, domain 2"/>
    <property type="match status" value="1"/>
</dbReference>
<dbReference type="Proteomes" id="UP001595798">
    <property type="component" value="Unassembled WGS sequence"/>
</dbReference>
<gene>
    <name evidence="2" type="ORF">ACFOZ5_06390</name>
</gene>
<keyword evidence="2" id="KW-0808">Transferase</keyword>
<dbReference type="Gene3D" id="3.30.470.10">
    <property type="match status" value="1"/>
</dbReference>
<protein>
    <submittedName>
        <fullName evidence="2">Aminotransferase class IV</fullName>
    </submittedName>
</protein>